<dbReference type="GO" id="GO:0003677">
    <property type="term" value="F:DNA binding"/>
    <property type="evidence" value="ECO:0007669"/>
    <property type="project" value="InterPro"/>
</dbReference>
<keyword evidence="1" id="KW-0547">Nucleotide-binding</keyword>
<dbReference type="InterPro" id="IPR003959">
    <property type="entry name" value="ATPase_AAA_core"/>
</dbReference>
<dbReference type="GO" id="GO:0005524">
    <property type="term" value="F:ATP binding"/>
    <property type="evidence" value="ECO:0007669"/>
    <property type="project" value="UniProtKB-KW"/>
</dbReference>
<reference evidence="5 6" key="1">
    <citation type="submission" date="2020-02" db="EMBL/GenBank/DDBJ databases">
        <authorList>
            <person name="Ferguson B K."/>
        </authorList>
    </citation>
    <scope>NUCLEOTIDE SEQUENCE [LARGE SCALE GENOMIC DNA]</scope>
</reference>
<dbReference type="InterPro" id="IPR050168">
    <property type="entry name" value="AAA_ATPase_domain"/>
</dbReference>
<dbReference type="AlphaFoldDB" id="A0A6H5GV12"/>
<dbReference type="Gene3D" id="3.40.50.300">
    <property type="entry name" value="P-loop containing nucleotide triphosphate hydrolases"/>
    <property type="match status" value="1"/>
</dbReference>
<protein>
    <recommendedName>
        <fullName evidence="7">ATPase AAA-type core domain-containing protein</fullName>
    </recommendedName>
</protein>
<dbReference type="Gene3D" id="1.10.8.60">
    <property type="match status" value="1"/>
</dbReference>
<feature type="domain" description="AAA ATPase AAA+ lid" evidence="4">
    <location>
        <begin position="32"/>
        <end position="71"/>
    </location>
</feature>
<dbReference type="PANTHER" id="PTHR23077:SF27">
    <property type="entry name" value="ATPASE FAMILY GENE 2 PROTEIN HOMOLOG A"/>
    <property type="match status" value="1"/>
</dbReference>
<evidence type="ECO:0008006" key="7">
    <source>
        <dbReference type="Google" id="ProtNLM"/>
    </source>
</evidence>
<evidence type="ECO:0000256" key="2">
    <source>
        <dbReference type="ARBA" id="ARBA00022840"/>
    </source>
</evidence>
<evidence type="ECO:0000259" key="3">
    <source>
        <dbReference type="Pfam" id="PF00004"/>
    </source>
</evidence>
<dbReference type="GO" id="GO:0005737">
    <property type="term" value="C:cytoplasm"/>
    <property type="evidence" value="ECO:0007669"/>
    <property type="project" value="TreeGrafter"/>
</dbReference>
<accession>A0A6H5GV12</accession>
<dbReference type="GO" id="GO:0003887">
    <property type="term" value="F:DNA-directed DNA polymerase activity"/>
    <property type="evidence" value="ECO:0007669"/>
    <property type="project" value="UniProtKB-KW"/>
</dbReference>
<name>A0A6H5GV12_9HEMI</name>
<sequence>MEIEIRVPSAKDRLGILQALVPDCSDSLQEALTTLANTTYGFVGADLSSLVSKAISFAVTAGREFLTEDDLRRAHGLVKPTAMREVYVQVPNGSDVFSKWVGESERAVRDVFKRARSVAPAIVFLDELDALGGERGDGSGGGAVQERVLSQLLTELDGVSPLENVIIIAATNRPDRIDK</sequence>
<keyword evidence="6" id="KW-1185">Reference proteome</keyword>
<dbReference type="Proteomes" id="UP000479000">
    <property type="component" value="Unassembled WGS sequence"/>
</dbReference>
<dbReference type="InterPro" id="IPR027417">
    <property type="entry name" value="P-loop_NTPase"/>
</dbReference>
<evidence type="ECO:0000313" key="5">
    <source>
        <dbReference type="EMBL" id="CAB0006896.1"/>
    </source>
</evidence>
<organism evidence="5 6">
    <name type="scientific">Nesidiocoris tenuis</name>
    <dbReference type="NCBI Taxonomy" id="355587"/>
    <lineage>
        <taxon>Eukaryota</taxon>
        <taxon>Metazoa</taxon>
        <taxon>Ecdysozoa</taxon>
        <taxon>Arthropoda</taxon>
        <taxon>Hexapoda</taxon>
        <taxon>Insecta</taxon>
        <taxon>Pterygota</taxon>
        <taxon>Neoptera</taxon>
        <taxon>Paraneoptera</taxon>
        <taxon>Hemiptera</taxon>
        <taxon>Heteroptera</taxon>
        <taxon>Panheteroptera</taxon>
        <taxon>Cimicomorpha</taxon>
        <taxon>Miridae</taxon>
        <taxon>Dicyphina</taxon>
        <taxon>Nesidiocoris</taxon>
    </lineage>
</organism>
<proteinExistence type="predicted"/>
<evidence type="ECO:0000313" key="6">
    <source>
        <dbReference type="Proteomes" id="UP000479000"/>
    </source>
</evidence>
<gene>
    <name evidence="5" type="ORF">NTEN_LOCUS12332</name>
</gene>
<keyword evidence="2" id="KW-0067">ATP-binding</keyword>
<evidence type="ECO:0000259" key="4">
    <source>
        <dbReference type="Pfam" id="PF17862"/>
    </source>
</evidence>
<dbReference type="OrthoDB" id="27435at2759"/>
<dbReference type="GO" id="GO:0016887">
    <property type="term" value="F:ATP hydrolysis activity"/>
    <property type="evidence" value="ECO:0007669"/>
    <property type="project" value="InterPro"/>
</dbReference>
<dbReference type="InterPro" id="IPR041569">
    <property type="entry name" value="AAA_lid_3"/>
</dbReference>
<dbReference type="Pfam" id="PF00004">
    <property type="entry name" value="AAA"/>
    <property type="match status" value="1"/>
</dbReference>
<feature type="non-terminal residue" evidence="5">
    <location>
        <position position="179"/>
    </location>
</feature>
<dbReference type="PANTHER" id="PTHR23077">
    <property type="entry name" value="AAA-FAMILY ATPASE"/>
    <property type="match status" value="1"/>
</dbReference>
<dbReference type="EMBL" id="CADCXU010018517">
    <property type="protein sequence ID" value="CAB0006896.1"/>
    <property type="molecule type" value="Genomic_DNA"/>
</dbReference>
<dbReference type="SUPFAM" id="SSF52540">
    <property type="entry name" value="P-loop containing nucleoside triphosphate hydrolases"/>
    <property type="match status" value="2"/>
</dbReference>
<evidence type="ECO:0000256" key="1">
    <source>
        <dbReference type="ARBA" id="ARBA00022741"/>
    </source>
</evidence>
<dbReference type="Pfam" id="PF17862">
    <property type="entry name" value="AAA_lid_3"/>
    <property type="match status" value="1"/>
</dbReference>
<feature type="domain" description="ATPase AAA-type core" evidence="3">
    <location>
        <begin position="92"/>
        <end position="179"/>
    </location>
</feature>